<keyword evidence="3" id="KW-1185">Reference proteome</keyword>
<sequence>MDSTYHEGVYVPGNFELVSPYAAQGRESGRGMGWNENAVIPGPLEKKRWPKLLMYVIQGASNGRKGGLDNRVRPCSLDATSLIWFVQLPSLSRCKDNPQQKDTPSSPRHSHRYNHPLLATSDSILGYQLHMHKKMAPAQCPRHHEHQCQAYRATHLRGTGVCRAEGLEAALSADFF</sequence>
<gene>
    <name evidence="2" type="ORF">O3P69_002191</name>
</gene>
<evidence type="ECO:0000256" key="1">
    <source>
        <dbReference type="SAM" id="MobiDB-lite"/>
    </source>
</evidence>
<reference evidence="2 3" key="1">
    <citation type="submission" date="2023-03" db="EMBL/GenBank/DDBJ databases">
        <title>High-quality genome of Scylla paramamosain provides insights in environmental adaptation.</title>
        <authorList>
            <person name="Zhang L."/>
        </authorList>
    </citation>
    <scope>NUCLEOTIDE SEQUENCE [LARGE SCALE GENOMIC DNA]</scope>
    <source>
        <strain evidence="2">LZ_2023a</strain>
        <tissue evidence="2">Muscle</tissue>
    </source>
</reference>
<proteinExistence type="predicted"/>
<evidence type="ECO:0000313" key="3">
    <source>
        <dbReference type="Proteomes" id="UP001487740"/>
    </source>
</evidence>
<feature type="region of interest" description="Disordered" evidence="1">
    <location>
        <begin position="95"/>
        <end position="114"/>
    </location>
</feature>
<comment type="caution">
    <text evidence="2">The sequence shown here is derived from an EMBL/GenBank/DDBJ whole genome shotgun (WGS) entry which is preliminary data.</text>
</comment>
<protein>
    <submittedName>
        <fullName evidence="2">Uncharacterized protein</fullName>
    </submittedName>
</protein>
<evidence type="ECO:0000313" key="2">
    <source>
        <dbReference type="EMBL" id="KAK8407472.1"/>
    </source>
</evidence>
<organism evidence="2 3">
    <name type="scientific">Scylla paramamosain</name>
    <name type="common">Mud crab</name>
    <dbReference type="NCBI Taxonomy" id="85552"/>
    <lineage>
        <taxon>Eukaryota</taxon>
        <taxon>Metazoa</taxon>
        <taxon>Ecdysozoa</taxon>
        <taxon>Arthropoda</taxon>
        <taxon>Crustacea</taxon>
        <taxon>Multicrustacea</taxon>
        <taxon>Malacostraca</taxon>
        <taxon>Eumalacostraca</taxon>
        <taxon>Eucarida</taxon>
        <taxon>Decapoda</taxon>
        <taxon>Pleocyemata</taxon>
        <taxon>Brachyura</taxon>
        <taxon>Eubrachyura</taxon>
        <taxon>Portunoidea</taxon>
        <taxon>Portunidae</taxon>
        <taxon>Portuninae</taxon>
        <taxon>Scylla</taxon>
    </lineage>
</organism>
<name>A0AAW0V583_SCYPA</name>
<dbReference type="EMBL" id="JARAKH010000001">
    <property type="protein sequence ID" value="KAK8407472.1"/>
    <property type="molecule type" value="Genomic_DNA"/>
</dbReference>
<accession>A0AAW0V583</accession>
<dbReference type="AlphaFoldDB" id="A0AAW0V583"/>
<dbReference type="Proteomes" id="UP001487740">
    <property type="component" value="Unassembled WGS sequence"/>
</dbReference>